<dbReference type="PROSITE" id="PS51140">
    <property type="entry name" value="CUE"/>
    <property type="match status" value="1"/>
</dbReference>
<dbReference type="GO" id="GO:0043130">
    <property type="term" value="F:ubiquitin binding"/>
    <property type="evidence" value="ECO:0007669"/>
    <property type="project" value="InterPro"/>
</dbReference>
<keyword evidence="3" id="KW-0812">Transmembrane</keyword>
<dbReference type="Pfam" id="PF02845">
    <property type="entry name" value="CUE"/>
    <property type="match status" value="1"/>
</dbReference>
<feature type="region of interest" description="Disordered" evidence="2">
    <location>
        <begin position="155"/>
        <end position="180"/>
    </location>
</feature>
<dbReference type="HOGENOM" id="CLU_115919_0_0_1"/>
<dbReference type="CDD" id="cd14424">
    <property type="entry name" value="CUE_Cue1p_like"/>
    <property type="match status" value="1"/>
</dbReference>
<dbReference type="GeneID" id="18247547"/>
<dbReference type="SMART" id="SM00546">
    <property type="entry name" value="CUE"/>
    <property type="match status" value="1"/>
</dbReference>
<feature type="domain" description="CUE" evidence="4">
    <location>
        <begin position="70"/>
        <end position="113"/>
    </location>
</feature>
<name>G3B679_CANTC</name>
<dbReference type="AlphaFoldDB" id="G3B679"/>
<keyword evidence="3" id="KW-0472">Membrane</keyword>
<dbReference type="KEGG" id="cten:18247547"/>
<reference evidence="6 7" key="1">
    <citation type="journal article" date="2011" name="Proc. Natl. Acad. Sci. U.S.A.">
        <title>Comparative genomics of xylose-fermenting fungi for enhanced biofuel production.</title>
        <authorList>
            <person name="Wohlbach D.J."/>
            <person name="Kuo A."/>
            <person name="Sato T.K."/>
            <person name="Potts K.M."/>
            <person name="Salamov A.A."/>
            <person name="LaButti K.M."/>
            <person name="Sun H."/>
            <person name="Clum A."/>
            <person name="Pangilinan J.L."/>
            <person name="Lindquist E.A."/>
            <person name="Lucas S."/>
            <person name="Lapidus A."/>
            <person name="Jin M."/>
            <person name="Gunawan C."/>
            <person name="Balan V."/>
            <person name="Dale B.E."/>
            <person name="Jeffries T.W."/>
            <person name="Zinkel R."/>
            <person name="Barry K.W."/>
            <person name="Grigoriev I.V."/>
            <person name="Gasch A.P."/>
        </authorList>
    </citation>
    <scope>NUCLEOTIDE SEQUENCE [LARGE SCALE GENOMIC DNA]</scope>
    <source>
        <strain evidence="6">ATCC 10573</strain>
        <strain evidence="7">ATCC 10573 / BCRC 21748 / CBS 615 / JCM 9827 / NBRC 10315 / NRRL Y-1498 / VKM Y-70</strain>
    </source>
</reference>
<dbReference type="Gene3D" id="1.10.8.10">
    <property type="entry name" value="DNA helicase RuvA subunit, C-terminal domain"/>
    <property type="match status" value="1"/>
</dbReference>
<organism evidence="7">
    <name type="scientific">Candida tenuis (strain ATCC 10573 / BCRC 21748 / CBS 615 / JCM 9827 / NBRC 10315 / NRRL Y-1498 / VKM Y-70)</name>
    <name type="common">Yeast</name>
    <name type="synonym">Yamadazyma tenuis</name>
    <dbReference type="NCBI Taxonomy" id="590646"/>
    <lineage>
        <taxon>Eukaryota</taxon>
        <taxon>Fungi</taxon>
        <taxon>Dikarya</taxon>
        <taxon>Ascomycota</taxon>
        <taxon>Saccharomycotina</taxon>
        <taxon>Pichiomycetes</taxon>
        <taxon>Debaryomycetaceae</taxon>
        <taxon>Yamadazyma</taxon>
    </lineage>
</organism>
<keyword evidence="1" id="KW-0833">Ubl conjugation pathway</keyword>
<evidence type="ECO:0000313" key="6">
    <source>
        <dbReference type="EMBL" id="EGV63657.1"/>
    </source>
</evidence>
<evidence type="ECO:0000313" key="5">
    <source>
        <dbReference type="EMBL" id="EGV63656.1"/>
    </source>
</evidence>
<evidence type="ECO:0000256" key="1">
    <source>
        <dbReference type="ARBA" id="ARBA00022786"/>
    </source>
</evidence>
<evidence type="ECO:0000256" key="2">
    <source>
        <dbReference type="SAM" id="MobiDB-lite"/>
    </source>
</evidence>
<feature type="transmembrane region" description="Helical" evidence="3">
    <location>
        <begin position="6"/>
        <end position="23"/>
    </location>
</feature>
<evidence type="ECO:0000313" key="7">
    <source>
        <dbReference type="Proteomes" id="UP000000707"/>
    </source>
</evidence>
<evidence type="ECO:0000259" key="4">
    <source>
        <dbReference type="PROSITE" id="PS51140"/>
    </source>
</evidence>
<protein>
    <submittedName>
        <fullName evidence="5">Coupling of ubiquitin conjugation to ER degradation protein 1</fullName>
    </submittedName>
</protein>
<feature type="compositionally biased region" description="Pro residues" evidence="2">
    <location>
        <begin position="114"/>
        <end position="127"/>
    </location>
</feature>
<evidence type="ECO:0000256" key="3">
    <source>
        <dbReference type="SAM" id="Phobius"/>
    </source>
</evidence>
<dbReference type="STRING" id="590646.G3B679"/>
<dbReference type="eggNOG" id="ENOG502S35Z">
    <property type="taxonomic scope" value="Eukaryota"/>
</dbReference>
<gene>
    <name evidence="6" type="ORF">CANTEDRAFT_114713</name>
</gene>
<feature type="region of interest" description="Disordered" evidence="2">
    <location>
        <begin position="111"/>
        <end position="133"/>
    </location>
</feature>
<dbReference type="EMBL" id="GL996524">
    <property type="protein sequence ID" value="EGV63657.1"/>
    <property type="molecule type" value="Genomic_DNA"/>
</dbReference>
<sequence>METSTIIFAATLVVAFVFLRWLITPIPHATPHEIEEVRRSYNPSSHTSQTSFSNGNSTPTTRSRPSTRQVTDSMIEVVQAIAPQLTPGQIRYDLESSGSVEDTVNRYMETGSLPFPPGESAPAPPPAATDADTSAHNIPPSTVSFNLLEKYGIDPAEGEEGSADAGWGSNKQERTTQLQRKRQQMILNARKRLATSLANDLEEHL</sequence>
<dbReference type="InterPro" id="IPR003892">
    <property type="entry name" value="CUE"/>
</dbReference>
<feature type="compositionally biased region" description="Low complexity" evidence="2">
    <location>
        <begin position="57"/>
        <end position="68"/>
    </location>
</feature>
<dbReference type="OrthoDB" id="3824970at2759"/>
<feature type="compositionally biased region" description="Polar residues" evidence="2">
    <location>
        <begin position="41"/>
        <end position="56"/>
    </location>
</feature>
<accession>G3B679</accession>
<keyword evidence="7" id="KW-1185">Reference proteome</keyword>
<keyword evidence="3" id="KW-1133">Transmembrane helix</keyword>
<dbReference type="EMBL" id="GL996524">
    <property type="protein sequence ID" value="EGV63656.1"/>
    <property type="molecule type" value="Genomic_DNA"/>
</dbReference>
<dbReference type="Proteomes" id="UP000000707">
    <property type="component" value="Unassembled WGS sequence"/>
</dbReference>
<proteinExistence type="predicted"/>
<feature type="region of interest" description="Disordered" evidence="2">
    <location>
        <begin position="37"/>
        <end position="70"/>
    </location>
</feature>